<dbReference type="AlphaFoldDB" id="A0A8J3JKV1"/>
<comment type="caution">
    <text evidence="10">The sequence shown here is derived from an EMBL/GenBank/DDBJ whole genome shotgun (WGS) entry which is preliminary data.</text>
</comment>
<accession>A0A8J3JKV1</accession>
<evidence type="ECO:0000256" key="6">
    <source>
        <dbReference type="PROSITE-ProRule" id="PRU01373"/>
    </source>
</evidence>
<dbReference type="InterPro" id="IPR002477">
    <property type="entry name" value="Peptidoglycan-bd-like"/>
</dbReference>
<feature type="active site" description="Nucleophile" evidence="6">
    <location>
        <position position="246"/>
    </location>
</feature>
<evidence type="ECO:0000256" key="5">
    <source>
        <dbReference type="ARBA" id="ARBA00023316"/>
    </source>
</evidence>
<proteinExistence type="predicted"/>
<dbReference type="Pfam" id="PF03734">
    <property type="entry name" value="YkuD"/>
    <property type="match status" value="1"/>
</dbReference>
<evidence type="ECO:0000256" key="4">
    <source>
        <dbReference type="ARBA" id="ARBA00022984"/>
    </source>
</evidence>
<feature type="chain" id="PRO_5039459340" evidence="8">
    <location>
        <begin position="18"/>
        <end position="276"/>
    </location>
</feature>
<dbReference type="SUPFAM" id="SSF141523">
    <property type="entry name" value="L,D-transpeptidase catalytic domain-like"/>
    <property type="match status" value="1"/>
</dbReference>
<evidence type="ECO:0000256" key="7">
    <source>
        <dbReference type="SAM" id="MobiDB-lite"/>
    </source>
</evidence>
<dbReference type="PROSITE" id="PS51257">
    <property type="entry name" value="PROKAR_LIPOPROTEIN"/>
    <property type="match status" value="1"/>
</dbReference>
<dbReference type="PANTHER" id="PTHR30582">
    <property type="entry name" value="L,D-TRANSPEPTIDASE"/>
    <property type="match status" value="1"/>
</dbReference>
<comment type="pathway">
    <text evidence="1 6">Cell wall biogenesis; peptidoglycan biosynthesis.</text>
</comment>
<keyword evidence="8" id="KW-0732">Signal</keyword>
<feature type="signal peptide" evidence="8">
    <location>
        <begin position="1"/>
        <end position="17"/>
    </location>
</feature>
<feature type="compositionally biased region" description="Low complexity" evidence="7">
    <location>
        <begin position="45"/>
        <end position="80"/>
    </location>
</feature>
<dbReference type="InterPro" id="IPR050979">
    <property type="entry name" value="LD-transpeptidase"/>
</dbReference>
<keyword evidence="5 6" id="KW-0961">Cell wall biogenesis/degradation</keyword>
<feature type="domain" description="L,D-TPase catalytic" evidence="9">
    <location>
        <begin position="159"/>
        <end position="270"/>
    </location>
</feature>
<gene>
    <name evidence="10" type="ORF">Cba03nite_38350</name>
</gene>
<evidence type="ECO:0000313" key="11">
    <source>
        <dbReference type="Proteomes" id="UP000601223"/>
    </source>
</evidence>
<evidence type="ECO:0000259" key="9">
    <source>
        <dbReference type="PROSITE" id="PS52029"/>
    </source>
</evidence>
<evidence type="ECO:0000256" key="2">
    <source>
        <dbReference type="ARBA" id="ARBA00022679"/>
    </source>
</evidence>
<dbReference type="GO" id="GO:0016740">
    <property type="term" value="F:transferase activity"/>
    <property type="evidence" value="ECO:0007669"/>
    <property type="project" value="UniProtKB-KW"/>
</dbReference>
<dbReference type="PROSITE" id="PS52029">
    <property type="entry name" value="LD_TPASE"/>
    <property type="match status" value="1"/>
</dbReference>
<dbReference type="CDD" id="cd16913">
    <property type="entry name" value="YkuD_like"/>
    <property type="match status" value="1"/>
</dbReference>
<dbReference type="GO" id="GO:0018104">
    <property type="term" value="P:peptidoglycan-protein cross-linking"/>
    <property type="evidence" value="ECO:0007669"/>
    <property type="project" value="TreeGrafter"/>
</dbReference>
<evidence type="ECO:0000256" key="3">
    <source>
        <dbReference type="ARBA" id="ARBA00022960"/>
    </source>
</evidence>
<dbReference type="UniPathway" id="UPA00219"/>
<dbReference type="Gene3D" id="1.10.101.10">
    <property type="entry name" value="PGBD-like superfamily/PGBD"/>
    <property type="match status" value="1"/>
</dbReference>
<sequence length="276" mass="29198">MRRTLTCLLAVATLTLAAGCGPDGKAEAQRPGFVSATDGLPSPEPTASATPDVAPSPTAAVSPKPAKSPTAKPTKSPTAVSCPQGEYQKEVEQALATLGGYGTVTVDGKQSAADCSAIKKFQKRFDIRPYNGKAGPMTRSVSQRLLKSTASRCGAGTGLTACVDLTNQTVWIMNGGKIVYGPTVTRTGMAGYATDTGTFKIHDRQLKNWSEEWDVWLPYWQRVVGGSGFHQTTTYIHNGAIGSHGCINLLPTDAVKFWNTLKTGTTVKIFGRRSGT</sequence>
<dbReference type="GO" id="GO:0005576">
    <property type="term" value="C:extracellular region"/>
    <property type="evidence" value="ECO:0007669"/>
    <property type="project" value="TreeGrafter"/>
</dbReference>
<keyword evidence="4 6" id="KW-0573">Peptidoglycan synthesis</keyword>
<dbReference type="Pfam" id="PF01471">
    <property type="entry name" value="PG_binding_1"/>
    <property type="match status" value="1"/>
</dbReference>
<feature type="active site" description="Proton donor/acceptor" evidence="6">
    <location>
        <position position="230"/>
    </location>
</feature>
<organism evidence="10 11">
    <name type="scientific">Catellatospora bangladeshensis</name>
    <dbReference type="NCBI Taxonomy" id="310355"/>
    <lineage>
        <taxon>Bacteria</taxon>
        <taxon>Bacillati</taxon>
        <taxon>Actinomycetota</taxon>
        <taxon>Actinomycetes</taxon>
        <taxon>Micromonosporales</taxon>
        <taxon>Micromonosporaceae</taxon>
        <taxon>Catellatospora</taxon>
    </lineage>
</organism>
<dbReference type="EMBL" id="BONF01000020">
    <property type="protein sequence ID" value="GIF82486.1"/>
    <property type="molecule type" value="Genomic_DNA"/>
</dbReference>
<protein>
    <submittedName>
        <fullName evidence="10">Murein L,D-transpeptidase</fullName>
    </submittedName>
</protein>
<dbReference type="PANTHER" id="PTHR30582:SF33">
    <property type="entry name" value="EXPORTED PROTEIN"/>
    <property type="match status" value="1"/>
</dbReference>
<evidence type="ECO:0000256" key="1">
    <source>
        <dbReference type="ARBA" id="ARBA00004752"/>
    </source>
</evidence>
<evidence type="ECO:0000313" key="10">
    <source>
        <dbReference type="EMBL" id="GIF82486.1"/>
    </source>
</evidence>
<dbReference type="GO" id="GO:0008360">
    <property type="term" value="P:regulation of cell shape"/>
    <property type="evidence" value="ECO:0007669"/>
    <property type="project" value="UniProtKB-UniRule"/>
</dbReference>
<keyword evidence="2" id="KW-0808">Transferase</keyword>
<name>A0A8J3JKV1_9ACTN</name>
<dbReference type="SUPFAM" id="SSF47090">
    <property type="entry name" value="PGBD-like"/>
    <property type="match status" value="1"/>
</dbReference>
<dbReference type="InterPro" id="IPR036365">
    <property type="entry name" value="PGBD-like_sf"/>
</dbReference>
<evidence type="ECO:0000256" key="8">
    <source>
        <dbReference type="SAM" id="SignalP"/>
    </source>
</evidence>
<keyword evidence="3 6" id="KW-0133">Cell shape</keyword>
<dbReference type="Proteomes" id="UP000601223">
    <property type="component" value="Unassembled WGS sequence"/>
</dbReference>
<dbReference type="Gene3D" id="2.40.440.10">
    <property type="entry name" value="L,D-transpeptidase catalytic domain-like"/>
    <property type="match status" value="1"/>
</dbReference>
<reference evidence="10 11" key="1">
    <citation type="submission" date="2021-01" db="EMBL/GenBank/DDBJ databases">
        <title>Whole genome shotgun sequence of Catellatospora bangladeshensis NBRC 107357.</title>
        <authorList>
            <person name="Komaki H."/>
            <person name="Tamura T."/>
        </authorList>
    </citation>
    <scope>NUCLEOTIDE SEQUENCE [LARGE SCALE GENOMIC DNA]</scope>
    <source>
        <strain evidence="10 11">NBRC 107357</strain>
    </source>
</reference>
<dbReference type="RefSeq" id="WP_239125863.1">
    <property type="nucleotide sequence ID" value="NZ_BONF01000020.1"/>
</dbReference>
<keyword evidence="11" id="KW-1185">Reference proteome</keyword>
<dbReference type="InterPro" id="IPR038063">
    <property type="entry name" value="Transpep_catalytic_dom"/>
</dbReference>
<dbReference type="InterPro" id="IPR036366">
    <property type="entry name" value="PGBDSf"/>
</dbReference>
<dbReference type="GO" id="GO:0071972">
    <property type="term" value="F:peptidoglycan L,D-transpeptidase activity"/>
    <property type="evidence" value="ECO:0007669"/>
    <property type="project" value="TreeGrafter"/>
</dbReference>
<dbReference type="GO" id="GO:0071555">
    <property type="term" value="P:cell wall organization"/>
    <property type="evidence" value="ECO:0007669"/>
    <property type="project" value="UniProtKB-UniRule"/>
</dbReference>
<dbReference type="InterPro" id="IPR005490">
    <property type="entry name" value="LD_TPept_cat_dom"/>
</dbReference>
<feature type="region of interest" description="Disordered" evidence="7">
    <location>
        <begin position="20"/>
        <end position="85"/>
    </location>
</feature>